<dbReference type="Gene3D" id="1.20.58.1480">
    <property type="match status" value="1"/>
</dbReference>
<dbReference type="InterPro" id="IPR003593">
    <property type="entry name" value="AAA+_ATPase"/>
</dbReference>
<evidence type="ECO:0000259" key="14">
    <source>
        <dbReference type="PROSITE" id="PS51786"/>
    </source>
</evidence>
<feature type="region of interest" description="Disordered" evidence="13">
    <location>
        <begin position="782"/>
        <end position="811"/>
    </location>
</feature>
<evidence type="ECO:0000256" key="5">
    <source>
        <dbReference type="ARBA" id="ARBA00022801"/>
    </source>
</evidence>
<dbReference type="Gene3D" id="3.40.50.300">
    <property type="entry name" value="P-loop containing nucleotide triphosphate hydrolases"/>
    <property type="match status" value="1"/>
</dbReference>
<comment type="function">
    <text evidence="9">ATP-dependent serine protease that mediates the selective degradation of mutant and abnormal proteins as well as certain short-lived regulatory proteins. Required for cellular homeostasis and for survival from DNA damage and developmental changes induced by stress. Degrades polypeptides processively to yield small peptide fragments that are 5 to 10 amino acids long. Binds to DNA in a double-stranded, site-specific manner.</text>
</comment>
<dbReference type="InterPro" id="IPR027543">
    <property type="entry name" value="Lon_bac"/>
</dbReference>
<dbReference type="Gene3D" id="1.20.5.5270">
    <property type="match status" value="1"/>
</dbReference>
<dbReference type="GO" id="GO:0004252">
    <property type="term" value="F:serine-type endopeptidase activity"/>
    <property type="evidence" value="ECO:0007669"/>
    <property type="project" value="UniProtKB-EC"/>
</dbReference>
<protein>
    <recommendedName>
        <fullName evidence="9 10">Lon protease</fullName>
        <ecNumber evidence="9 10">3.4.21.53</ecNumber>
    </recommendedName>
    <alternativeName>
        <fullName evidence="9">ATP-dependent protease La</fullName>
    </alternativeName>
</protein>
<proteinExistence type="evidence at transcript level"/>
<dbReference type="CDD" id="cd19500">
    <property type="entry name" value="RecA-like_Lon"/>
    <property type="match status" value="1"/>
</dbReference>
<keyword evidence="4 9" id="KW-0547">Nucleotide-binding</keyword>
<feature type="binding site" evidence="9">
    <location>
        <begin position="362"/>
        <end position="369"/>
    </location>
    <ligand>
        <name>ATP</name>
        <dbReference type="ChEBI" id="CHEBI:30616"/>
    </ligand>
</feature>
<dbReference type="InterPro" id="IPR027065">
    <property type="entry name" value="Lon_Prtase"/>
</dbReference>
<gene>
    <name evidence="9 16" type="primary">lon</name>
    <name evidence="16" type="ORF">L0P57_04800</name>
</gene>
<keyword evidence="2 9" id="KW-0963">Cytoplasm</keyword>
<dbReference type="RefSeq" id="WP_237966562.1">
    <property type="nucleotide sequence ID" value="NZ_JAKNHQ010000004.1"/>
</dbReference>
<evidence type="ECO:0000256" key="12">
    <source>
        <dbReference type="SAM" id="Coils"/>
    </source>
</evidence>
<dbReference type="Gene3D" id="3.30.230.10">
    <property type="match status" value="1"/>
</dbReference>
<keyword evidence="8 9" id="KW-0346">Stress response</keyword>
<name>A0ABS9MHG4_9FIRM</name>
<feature type="domain" description="Lon N-terminal" evidence="15">
    <location>
        <begin position="16"/>
        <end position="210"/>
    </location>
</feature>
<evidence type="ECO:0000256" key="4">
    <source>
        <dbReference type="ARBA" id="ARBA00022741"/>
    </source>
</evidence>
<dbReference type="InterPro" id="IPR003111">
    <property type="entry name" value="Lon_prtase_N"/>
</dbReference>
<evidence type="ECO:0000256" key="6">
    <source>
        <dbReference type="ARBA" id="ARBA00022825"/>
    </source>
</evidence>
<dbReference type="HAMAP" id="MF_01973">
    <property type="entry name" value="lon_bact"/>
    <property type="match status" value="1"/>
</dbReference>
<evidence type="ECO:0000256" key="7">
    <source>
        <dbReference type="ARBA" id="ARBA00022840"/>
    </source>
</evidence>
<evidence type="ECO:0000256" key="13">
    <source>
        <dbReference type="SAM" id="MobiDB-lite"/>
    </source>
</evidence>
<keyword evidence="12" id="KW-0175">Coiled coil</keyword>
<dbReference type="Pfam" id="PF22667">
    <property type="entry name" value="Lon_lid"/>
    <property type="match status" value="1"/>
</dbReference>
<dbReference type="SMART" id="SM00464">
    <property type="entry name" value="LON"/>
    <property type="match status" value="1"/>
</dbReference>
<dbReference type="InterPro" id="IPR003959">
    <property type="entry name" value="ATPase_AAA_core"/>
</dbReference>
<evidence type="ECO:0000256" key="2">
    <source>
        <dbReference type="ARBA" id="ARBA00022490"/>
    </source>
</evidence>
<dbReference type="Pfam" id="PF05362">
    <property type="entry name" value="Lon_C"/>
    <property type="match status" value="1"/>
</dbReference>
<dbReference type="Pfam" id="PF02190">
    <property type="entry name" value="LON_substr_bdg"/>
    <property type="match status" value="1"/>
</dbReference>
<keyword evidence="17" id="KW-1185">Reference proteome</keyword>
<evidence type="ECO:0000256" key="11">
    <source>
        <dbReference type="PROSITE-ProRule" id="PRU01122"/>
    </source>
</evidence>
<dbReference type="Gene3D" id="1.10.8.60">
    <property type="match status" value="1"/>
</dbReference>
<dbReference type="PROSITE" id="PS51787">
    <property type="entry name" value="LON_N"/>
    <property type="match status" value="1"/>
</dbReference>
<dbReference type="SUPFAM" id="SSF88697">
    <property type="entry name" value="PUA domain-like"/>
    <property type="match status" value="1"/>
</dbReference>
<dbReference type="Pfam" id="PF00004">
    <property type="entry name" value="AAA"/>
    <property type="match status" value="1"/>
</dbReference>
<dbReference type="PANTHER" id="PTHR10046">
    <property type="entry name" value="ATP DEPENDENT LON PROTEASE FAMILY MEMBER"/>
    <property type="match status" value="1"/>
</dbReference>
<comment type="subunit">
    <text evidence="9 10">Homohexamer. Organized in a ring with a central cavity.</text>
</comment>
<dbReference type="NCBIfam" id="TIGR00763">
    <property type="entry name" value="lon"/>
    <property type="match status" value="1"/>
</dbReference>
<sequence length="811" mass="90059">MSTIELANRRDENMVLPVLALRGLVVFPGMMLQFDVGRKKSILALSKAMDENQLIFLVAQKDLGENEPKFQDLYRIGVVAKIKQVVRHPEEGVRVFVEGLYRAELESLQESEPFLLGEVLPVRTRAYRRTQRSEALIRFTQTLFEQYLQNYSRVPPDIVVGVVQKKDCGELADFIAANIMFDYEQKQRILEELSPVKRLNKLVEILQREVQVLEIESQISEKAKEQIDQNQREYFLREQMKAISYELGEDDNPQEEADEFRDRIAKLQLPELQEKKLLKECDRLAKLPYGSHEAGVIVGYLENCLELPWNTTSKEHIDLEKARKILDRDHYGLKKVKERILEILAVKKLSPDIKGQIICLVGPPGVGKTSIARSIAEAIGRKYVRVSLGGVRDESDIVGHRKTYVGAMPGRIISAIKQAGTKNPLLLLDEIDKLSHDFRGDPASALLEVLDSEQNATFYDHYIDMPFDLSDVMFITTANDYSAIPEPLADRMDVITLGSYTHEEKFQIATKHLIPKQFKKHGISSKQVRIHPAAVHALIDGYTREAGVRNLERQVAALCRKCAVKLVEDGEAKITIAAKDLEGLLGPAKFKNDDLHKTDEVGLVNGLAWTSVGGELLPIEVAVMEGTGKIELTGSLGDVMKESARTAISCIRTRASMLGIDHNFHAKYDIHIHAPEGAIPKDGPSAGTAMATAITSALCNIPIRHDVAMTGEITLLGRVLPIGGLKEKTMAAYRAGIKTVIIPSDNVPDLAEVDDVVKNSVHFLPVQKVDQVLEAALVRMPEPKPESAHTPSGILPTAAGQAAATAPQLPQ</sequence>
<evidence type="ECO:0000313" key="16">
    <source>
        <dbReference type="EMBL" id="MCG4610254.1"/>
    </source>
</evidence>
<evidence type="ECO:0000256" key="10">
    <source>
        <dbReference type="PIRNR" id="PIRNR001174"/>
    </source>
</evidence>
<feature type="domain" description="Lon proteolytic" evidence="14">
    <location>
        <begin position="598"/>
        <end position="779"/>
    </location>
</feature>
<dbReference type="SUPFAM" id="SSF52540">
    <property type="entry name" value="P-loop containing nucleoside triphosphate hydrolases"/>
    <property type="match status" value="1"/>
</dbReference>
<evidence type="ECO:0000256" key="9">
    <source>
        <dbReference type="HAMAP-Rule" id="MF_01973"/>
    </source>
</evidence>
<feature type="compositionally biased region" description="Low complexity" evidence="13">
    <location>
        <begin position="795"/>
        <end position="811"/>
    </location>
</feature>
<feature type="active site" evidence="9 11">
    <location>
        <position position="728"/>
    </location>
</feature>
<comment type="induction">
    <text evidence="9">By heat shock.</text>
</comment>
<evidence type="ECO:0000259" key="15">
    <source>
        <dbReference type="PROSITE" id="PS51787"/>
    </source>
</evidence>
<comment type="caution">
    <text evidence="16">The sequence shown here is derived from an EMBL/GenBank/DDBJ whole genome shotgun (WGS) entry which is preliminary data.</text>
</comment>
<dbReference type="SUPFAM" id="SSF54211">
    <property type="entry name" value="Ribosomal protein S5 domain 2-like"/>
    <property type="match status" value="1"/>
</dbReference>
<dbReference type="InterPro" id="IPR054594">
    <property type="entry name" value="Lon_lid"/>
</dbReference>
<dbReference type="Gene3D" id="2.30.130.40">
    <property type="entry name" value="LON domain-like"/>
    <property type="match status" value="1"/>
</dbReference>
<comment type="catalytic activity">
    <reaction evidence="9 10 11">
        <text>Hydrolysis of proteins in presence of ATP.</text>
        <dbReference type="EC" id="3.4.21.53"/>
    </reaction>
</comment>
<dbReference type="InterPro" id="IPR004815">
    <property type="entry name" value="Lon_bac/euk-typ"/>
</dbReference>
<comment type="subcellular location">
    <subcellularLocation>
        <location evidence="1 9 10">Cytoplasm</location>
    </subcellularLocation>
</comment>
<accession>A0ABS9MHG4</accession>
<keyword evidence="5 9" id="KW-0378">Hydrolase</keyword>
<keyword evidence="7 9" id="KW-0067">ATP-binding</keyword>
<dbReference type="EMBL" id="JAKNHQ010000004">
    <property type="protein sequence ID" value="MCG4610254.1"/>
    <property type="molecule type" value="Genomic_DNA"/>
</dbReference>
<feature type="active site" evidence="9 11">
    <location>
        <position position="685"/>
    </location>
</feature>
<dbReference type="Proteomes" id="UP001298681">
    <property type="component" value="Unassembled WGS sequence"/>
</dbReference>
<dbReference type="InterPro" id="IPR027417">
    <property type="entry name" value="P-loop_NTPase"/>
</dbReference>
<keyword evidence="6 9" id="KW-0720">Serine protease</keyword>
<dbReference type="PROSITE" id="PS51786">
    <property type="entry name" value="LON_PROTEOLYTIC"/>
    <property type="match status" value="1"/>
</dbReference>
<dbReference type="PRINTS" id="PR00830">
    <property type="entry name" value="ENDOLAPTASE"/>
</dbReference>
<evidence type="ECO:0000313" key="17">
    <source>
        <dbReference type="Proteomes" id="UP001298681"/>
    </source>
</evidence>
<evidence type="ECO:0000256" key="1">
    <source>
        <dbReference type="ARBA" id="ARBA00004496"/>
    </source>
</evidence>
<organism evidence="16 17">
    <name type="scientific">Anaeromassilibacillus senegalensis</name>
    <dbReference type="NCBI Taxonomy" id="1673717"/>
    <lineage>
        <taxon>Bacteria</taxon>
        <taxon>Bacillati</taxon>
        <taxon>Bacillota</taxon>
        <taxon>Clostridia</taxon>
        <taxon>Eubacteriales</taxon>
        <taxon>Acutalibacteraceae</taxon>
        <taxon>Anaeromassilibacillus</taxon>
    </lineage>
</organism>
<dbReference type="InterPro" id="IPR014721">
    <property type="entry name" value="Ribsml_uS5_D2-typ_fold_subgr"/>
</dbReference>
<evidence type="ECO:0000256" key="8">
    <source>
        <dbReference type="ARBA" id="ARBA00023016"/>
    </source>
</evidence>
<dbReference type="EC" id="3.4.21.53" evidence="9 10"/>
<dbReference type="PIRSF" id="PIRSF001174">
    <property type="entry name" value="Lon_proteas"/>
    <property type="match status" value="1"/>
</dbReference>
<feature type="coiled-coil region" evidence="12">
    <location>
        <begin position="196"/>
        <end position="233"/>
    </location>
</feature>
<comment type="similarity">
    <text evidence="9 10 11">Belongs to the peptidase S16 family.</text>
</comment>
<keyword evidence="3 9" id="KW-0645">Protease</keyword>
<dbReference type="InterPro" id="IPR020568">
    <property type="entry name" value="Ribosomal_Su5_D2-typ_SF"/>
</dbReference>
<reference evidence="16 17" key="1">
    <citation type="submission" date="2022-01" db="EMBL/GenBank/DDBJ databases">
        <title>Collection of gut derived symbiotic bacterial strains cultured from healthy donors.</title>
        <authorList>
            <person name="Lin H."/>
            <person name="Kohout C."/>
            <person name="Waligurski E."/>
            <person name="Pamer E.G."/>
        </authorList>
    </citation>
    <scope>NUCLEOTIDE SEQUENCE [LARGE SCALE GENOMIC DNA]</scope>
    <source>
        <strain evidence="16 17">DFI.7.58</strain>
    </source>
</reference>
<dbReference type="InterPro" id="IPR015947">
    <property type="entry name" value="PUA-like_sf"/>
</dbReference>
<dbReference type="SMART" id="SM00382">
    <property type="entry name" value="AAA"/>
    <property type="match status" value="1"/>
</dbReference>
<evidence type="ECO:0000256" key="3">
    <source>
        <dbReference type="ARBA" id="ARBA00022670"/>
    </source>
</evidence>
<dbReference type="InterPro" id="IPR046336">
    <property type="entry name" value="Lon_prtase_N_sf"/>
</dbReference>
<dbReference type="InterPro" id="IPR008269">
    <property type="entry name" value="Lon_proteolytic"/>
</dbReference>